<proteinExistence type="inferred from homology"/>
<dbReference type="EMBL" id="JQBP01000001">
    <property type="protein sequence ID" value="KRN75769.1"/>
    <property type="molecule type" value="Genomic_DNA"/>
</dbReference>
<protein>
    <recommendedName>
        <fullName evidence="7">Asparagine--tRNA ligase</fullName>
        <ecNumber evidence="7">6.1.1.22</ecNumber>
    </recommendedName>
    <alternativeName>
        <fullName evidence="7">Asparaginyl-tRNA synthetase</fullName>
        <shortName evidence="7">AsnRS</shortName>
    </alternativeName>
</protein>
<accession>A0A0R2JEJ1</accession>
<keyword evidence="3 7" id="KW-0547">Nucleotide-binding</keyword>
<comment type="subunit">
    <text evidence="7">Homodimer.</text>
</comment>
<dbReference type="GO" id="GO:0005737">
    <property type="term" value="C:cytoplasm"/>
    <property type="evidence" value="ECO:0007669"/>
    <property type="project" value="UniProtKB-SubCell"/>
</dbReference>
<comment type="caution">
    <text evidence="9">The sequence shown here is derived from an EMBL/GenBank/DDBJ whole genome shotgun (WGS) entry which is preliminary data.</text>
</comment>
<evidence type="ECO:0000256" key="3">
    <source>
        <dbReference type="ARBA" id="ARBA00022741"/>
    </source>
</evidence>
<dbReference type="GO" id="GO:0003676">
    <property type="term" value="F:nucleic acid binding"/>
    <property type="evidence" value="ECO:0007669"/>
    <property type="project" value="InterPro"/>
</dbReference>
<keyword evidence="2 7" id="KW-0436">Ligase</keyword>
<dbReference type="CDD" id="cd00776">
    <property type="entry name" value="AsxRS_core"/>
    <property type="match status" value="1"/>
</dbReference>
<dbReference type="PRINTS" id="PR01042">
    <property type="entry name" value="TRNASYNTHASP"/>
</dbReference>
<dbReference type="Pfam" id="PF00152">
    <property type="entry name" value="tRNA-synt_2"/>
    <property type="match status" value="1"/>
</dbReference>
<dbReference type="SUPFAM" id="SSF50249">
    <property type="entry name" value="Nucleic acid-binding proteins"/>
    <property type="match status" value="1"/>
</dbReference>
<evidence type="ECO:0000256" key="5">
    <source>
        <dbReference type="ARBA" id="ARBA00022917"/>
    </source>
</evidence>
<keyword evidence="4 7" id="KW-0067">ATP-binding</keyword>
<dbReference type="PANTHER" id="PTHR22594">
    <property type="entry name" value="ASPARTYL/LYSYL-TRNA SYNTHETASE"/>
    <property type="match status" value="1"/>
</dbReference>
<evidence type="ECO:0000256" key="4">
    <source>
        <dbReference type="ARBA" id="ARBA00022840"/>
    </source>
</evidence>
<dbReference type="HAMAP" id="MF_00534">
    <property type="entry name" value="Asn_tRNA_synth"/>
    <property type="match status" value="1"/>
</dbReference>
<dbReference type="InterPro" id="IPR004364">
    <property type="entry name" value="Aa-tRNA-synt_II"/>
</dbReference>
<dbReference type="Pfam" id="PF01336">
    <property type="entry name" value="tRNA_anti-codon"/>
    <property type="match status" value="1"/>
</dbReference>
<feature type="domain" description="Aminoacyl-transfer RNA synthetases class-II family profile" evidence="8">
    <location>
        <begin position="137"/>
        <end position="437"/>
    </location>
</feature>
<dbReference type="Gene3D" id="3.30.930.10">
    <property type="entry name" value="Bira Bifunctional Protein, Domain 2"/>
    <property type="match status" value="1"/>
</dbReference>
<reference evidence="9 10" key="1">
    <citation type="journal article" date="2015" name="Genome Announc.">
        <title>Expanding the biotechnology potential of lactobacilli through comparative genomics of 213 strains and associated genera.</title>
        <authorList>
            <person name="Sun Z."/>
            <person name="Harris H.M."/>
            <person name="McCann A."/>
            <person name="Guo C."/>
            <person name="Argimon S."/>
            <person name="Zhang W."/>
            <person name="Yang X."/>
            <person name="Jeffery I.B."/>
            <person name="Cooney J.C."/>
            <person name="Kagawa T.F."/>
            <person name="Liu W."/>
            <person name="Song Y."/>
            <person name="Salvetti E."/>
            <person name="Wrobel A."/>
            <person name="Rasinkangas P."/>
            <person name="Parkhill J."/>
            <person name="Rea M.C."/>
            <person name="O'Sullivan O."/>
            <person name="Ritari J."/>
            <person name="Douillard F.P."/>
            <person name="Paul Ross R."/>
            <person name="Yang R."/>
            <person name="Briner A.E."/>
            <person name="Felis G.E."/>
            <person name="de Vos W.M."/>
            <person name="Barrangou R."/>
            <person name="Klaenhammer T.R."/>
            <person name="Caufield P.W."/>
            <person name="Cui Y."/>
            <person name="Zhang H."/>
            <person name="O'Toole P.W."/>
        </authorList>
    </citation>
    <scope>NUCLEOTIDE SEQUENCE [LARGE SCALE GENOMIC DNA]</scope>
    <source>
        <strain evidence="9 10">DSM 20593</strain>
    </source>
</reference>
<dbReference type="Proteomes" id="UP000051655">
    <property type="component" value="Unassembled WGS sequence"/>
</dbReference>
<dbReference type="AlphaFoldDB" id="A0A0R2JEJ1"/>
<evidence type="ECO:0000313" key="9">
    <source>
        <dbReference type="EMBL" id="KRN75769.1"/>
    </source>
</evidence>
<organism evidence="9 10">
    <name type="scientific">Weissella kandleri</name>
    <dbReference type="NCBI Taxonomy" id="1616"/>
    <lineage>
        <taxon>Bacteria</taxon>
        <taxon>Bacillati</taxon>
        <taxon>Bacillota</taxon>
        <taxon>Bacilli</taxon>
        <taxon>Lactobacillales</taxon>
        <taxon>Lactobacillaceae</taxon>
        <taxon>Weissella</taxon>
    </lineage>
</organism>
<dbReference type="PATRIC" id="fig|1616.3.peg.272"/>
<dbReference type="SUPFAM" id="SSF55681">
    <property type="entry name" value="Class II aaRS and biotin synthetases"/>
    <property type="match status" value="1"/>
</dbReference>
<dbReference type="InterPro" id="IPR012340">
    <property type="entry name" value="NA-bd_OB-fold"/>
</dbReference>
<dbReference type="InterPro" id="IPR006195">
    <property type="entry name" value="aa-tRNA-synth_II"/>
</dbReference>
<comment type="similarity">
    <text evidence="1 7">Belongs to the class-II aminoacyl-tRNA synthetase family.</text>
</comment>
<evidence type="ECO:0000256" key="6">
    <source>
        <dbReference type="ARBA" id="ARBA00023146"/>
    </source>
</evidence>
<keyword evidence="10" id="KW-1185">Reference proteome</keyword>
<comment type="catalytic activity">
    <reaction evidence="7">
        <text>tRNA(Asn) + L-asparagine + ATP = L-asparaginyl-tRNA(Asn) + AMP + diphosphate + H(+)</text>
        <dbReference type="Rhea" id="RHEA:11180"/>
        <dbReference type="Rhea" id="RHEA-COMP:9659"/>
        <dbReference type="Rhea" id="RHEA-COMP:9674"/>
        <dbReference type="ChEBI" id="CHEBI:15378"/>
        <dbReference type="ChEBI" id="CHEBI:30616"/>
        <dbReference type="ChEBI" id="CHEBI:33019"/>
        <dbReference type="ChEBI" id="CHEBI:58048"/>
        <dbReference type="ChEBI" id="CHEBI:78442"/>
        <dbReference type="ChEBI" id="CHEBI:78515"/>
        <dbReference type="ChEBI" id="CHEBI:456215"/>
        <dbReference type="EC" id="6.1.1.22"/>
    </reaction>
</comment>
<keyword evidence="7" id="KW-0963">Cytoplasm</keyword>
<dbReference type="PROSITE" id="PS50862">
    <property type="entry name" value="AA_TRNA_LIGASE_II"/>
    <property type="match status" value="1"/>
</dbReference>
<dbReference type="InterPro" id="IPR045864">
    <property type="entry name" value="aa-tRNA-synth_II/BPL/LPL"/>
</dbReference>
<dbReference type="GO" id="GO:0016740">
    <property type="term" value="F:transferase activity"/>
    <property type="evidence" value="ECO:0007669"/>
    <property type="project" value="UniProtKB-ARBA"/>
</dbReference>
<dbReference type="STRING" id="1616.IV73_GL000268"/>
<comment type="subcellular location">
    <subcellularLocation>
        <location evidence="7">Cytoplasm</location>
    </subcellularLocation>
</comment>
<dbReference type="EC" id="6.1.1.22" evidence="7"/>
<dbReference type="Gene3D" id="2.40.50.140">
    <property type="entry name" value="Nucleic acid-binding proteins"/>
    <property type="match status" value="1"/>
</dbReference>
<dbReference type="CDD" id="cd04323">
    <property type="entry name" value="AsnRS_cyto_like_N"/>
    <property type="match status" value="1"/>
</dbReference>
<dbReference type="InterPro" id="IPR004522">
    <property type="entry name" value="Asn-tRNA-ligase"/>
</dbReference>
<keyword evidence="6 7" id="KW-0030">Aminoacyl-tRNA synthetase</keyword>
<dbReference type="GO" id="GO:0140096">
    <property type="term" value="F:catalytic activity, acting on a protein"/>
    <property type="evidence" value="ECO:0007669"/>
    <property type="project" value="UniProtKB-ARBA"/>
</dbReference>
<dbReference type="NCBIfam" id="TIGR00457">
    <property type="entry name" value="asnS"/>
    <property type="match status" value="1"/>
</dbReference>
<dbReference type="GO" id="GO:0005524">
    <property type="term" value="F:ATP binding"/>
    <property type="evidence" value="ECO:0007669"/>
    <property type="project" value="UniProtKB-UniRule"/>
</dbReference>
<sequence length="437" mass="50144">MKRNAKMETIRIEDVKNYVGKEVRIGAWLRNKRGSGKLQFLQLRDGTAFMQAVVVKEDVGEEIFAKAKELKQETSMYLIGTIKEDARSDFGYEMDVKDLVVVGESEGYPITPKEHGTDFLMDHRHLYLRHIQPFAVLRIRNTIIAATYEFFNKEGFIKIDAPILTGSAPEGTTELFSTDYFDTKAYMSQTGQLYAEAGAMAFGKVFTFGPTFRAEKSKTRRHLTEFWMIEPEMAWMDQAASLEIQERYIAYLIQAVLDRNGYELDLLGRDKDLLASYTKLPYPRISYDDAIKLLQENDFDVEWGVDFGSPEETFLAEHFASPVFITNFPKAIKAFYMKRHPTRDDIVISADLLAPEGYGEIIGGSERDTDYDYLKARVEAEGLDMDEYAWYLDLRKYGSVPHSGFGLGLERAVTWITGEEHIREAIPFPRTMTRLRP</sequence>
<dbReference type="GO" id="GO:0006421">
    <property type="term" value="P:asparaginyl-tRNA aminoacylation"/>
    <property type="evidence" value="ECO:0007669"/>
    <property type="project" value="UniProtKB-UniRule"/>
</dbReference>
<dbReference type="InterPro" id="IPR004365">
    <property type="entry name" value="NA-bd_OB_tRNA"/>
</dbReference>
<dbReference type="NCBIfam" id="NF003037">
    <property type="entry name" value="PRK03932.1"/>
    <property type="match status" value="1"/>
</dbReference>
<dbReference type="InterPro" id="IPR002312">
    <property type="entry name" value="Asp/Asn-tRNA-synth_IIb"/>
</dbReference>
<keyword evidence="5 7" id="KW-0648">Protein biosynthesis</keyword>
<evidence type="ECO:0000256" key="1">
    <source>
        <dbReference type="ARBA" id="ARBA00008226"/>
    </source>
</evidence>
<name>A0A0R2JEJ1_9LACO</name>
<evidence type="ECO:0000256" key="2">
    <source>
        <dbReference type="ARBA" id="ARBA00022598"/>
    </source>
</evidence>
<evidence type="ECO:0000259" key="8">
    <source>
        <dbReference type="PROSITE" id="PS50862"/>
    </source>
</evidence>
<dbReference type="PANTHER" id="PTHR22594:SF34">
    <property type="entry name" value="ASPARAGINE--TRNA LIGASE, MITOCHONDRIAL-RELATED"/>
    <property type="match status" value="1"/>
</dbReference>
<evidence type="ECO:0000256" key="7">
    <source>
        <dbReference type="HAMAP-Rule" id="MF_00534"/>
    </source>
</evidence>
<gene>
    <name evidence="7" type="primary">asnS</name>
    <name evidence="9" type="ORF">IV73_GL000268</name>
</gene>
<dbReference type="GO" id="GO:0004816">
    <property type="term" value="F:asparagine-tRNA ligase activity"/>
    <property type="evidence" value="ECO:0007669"/>
    <property type="project" value="UniProtKB-UniRule"/>
</dbReference>
<evidence type="ECO:0000313" key="10">
    <source>
        <dbReference type="Proteomes" id="UP000051655"/>
    </source>
</evidence>